<reference evidence="2 3" key="1">
    <citation type="journal article" date="2019" name="Nat. Microbiol.">
        <title>Mediterranean grassland soil C-N compound turnover is dependent on rainfall and depth, and is mediated by genomically divergent microorganisms.</title>
        <authorList>
            <person name="Diamond S."/>
            <person name="Andeer P.F."/>
            <person name="Li Z."/>
            <person name="Crits-Christoph A."/>
            <person name="Burstein D."/>
            <person name="Anantharaman K."/>
            <person name="Lane K.R."/>
            <person name="Thomas B.C."/>
            <person name="Pan C."/>
            <person name="Northen T.R."/>
            <person name="Banfield J.F."/>
        </authorList>
    </citation>
    <scope>NUCLEOTIDE SEQUENCE [LARGE SCALE GENOMIC DNA]</scope>
    <source>
        <strain evidence="2">WS_10</strain>
    </source>
</reference>
<evidence type="ECO:0000259" key="1">
    <source>
        <dbReference type="PROSITE" id="PS50093"/>
    </source>
</evidence>
<dbReference type="InterPro" id="IPR013783">
    <property type="entry name" value="Ig-like_fold"/>
</dbReference>
<name>A0A538U429_UNCEI</name>
<sequence length="616" mass="66031">MDSPVGMVADPISKDIYYVAIVTGKVWRIRYVGAPNNPPIAQIAASPTTGTSPLTANFSSAGSSDPDFDTISYSWDFGDGSGSFDPNPVHVYTASGIFAATLTVNDGHGGYNSKSVQITVGDPGTFPSTIVLDNFDRANGALGANWAEASGMAVNTNHLAATCTCNNGTTSPAWAQTMFGPDQEAYFTFFNAPNGEYYLDMRMQGQSAGTSHIEVKYDGAVHIATLDDTGPGWHDLLPAITVTYGAGDRFGARIYGSNINVYKNGNLVGTRSLVGWQFINNGGYIGPAMINAASSSRLDDFGGGNYIPVINTPPTAIITAPLDNSFFVEGQTMNLSGNASDSQTSPANMLYHWDVTLHHNNHIHPGMLVSDNRNDTYIPSNHEDGTGTWYEVKLTVTDQGGLKDTTSVLAWPEVDIDPGPVTVMPDPARSIDRNTFSFSLRNYGRMLSRMSHWQLLAGANSLAEGDTLVAGLDSLSMSLPIDVYLSPGDYPLRVVADTGNVIYETNETNNVKMRTLQVVTGPVAVDDVPRPLALSSAAPNPTSGHARVWLTLPTESRVAMDVHDIQGREVWSSPARKLGPGRWTLDWNAETAPPGVYLVRVQAGAASWVRRVAVVR</sequence>
<protein>
    <submittedName>
        <fullName evidence="2">PKD domain-containing protein</fullName>
    </submittedName>
</protein>
<dbReference type="InterPro" id="IPR000601">
    <property type="entry name" value="PKD_dom"/>
</dbReference>
<evidence type="ECO:0000313" key="3">
    <source>
        <dbReference type="Proteomes" id="UP000319836"/>
    </source>
</evidence>
<dbReference type="SUPFAM" id="SSF49299">
    <property type="entry name" value="PKD domain"/>
    <property type="match status" value="1"/>
</dbReference>
<proteinExistence type="predicted"/>
<dbReference type="InterPro" id="IPR035986">
    <property type="entry name" value="PKD_dom_sf"/>
</dbReference>
<organism evidence="2 3">
    <name type="scientific">Eiseniibacteriota bacterium</name>
    <dbReference type="NCBI Taxonomy" id="2212470"/>
    <lineage>
        <taxon>Bacteria</taxon>
        <taxon>Candidatus Eiseniibacteriota</taxon>
    </lineage>
</organism>
<dbReference type="EMBL" id="VBPA01000189">
    <property type="protein sequence ID" value="TMQ70656.1"/>
    <property type="molecule type" value="Genomic_DNA"/>
</dbReference>
<dbReference type="Pfam" id="PF18911">
    <property type="entry name" value="PKD_4"/>
    <property type="match status" value="1"/>
</dbReference>
<feature type="domain" description="PKD" evidence="1">
    <location>
        <begin position="39"/>
        <end position="120"/>
    </location>
</feature>
<accession>A0A538U429</accession>
<evidence type="ECO:0000313" key="2">
    <source>
        <dbReference type="EMBL" id="TMQ70656.1"/>
    </source>
</evidence>
<dbReference type="Gene3D" id="2.60.40.10">
    <property type="entry name" value="Immunoglobulins"/>
    <property type="match status" value="3"/>
</dbReference>
<dbReference type="InterPro" id="IPR011635">
    <property type="entry name" value="CARDB"/>
</dbReference>
<dbReference type="InterPro" id="IPR026444">
    <property type="entry name" value="Secre_tail"/>
</dbReference>
<dbReference type="PROSITE" id="PS50093">
    <property type="entry name" value="PKD"/>
    <property type="match status" value="1"/>
</dbReference>
<dbReference type="Pfam" id="PF07705">
    <property type="entry name" value="CARDB"/>
    <property type="match status" value="1"/>
</dbReference>
<dbReference type="InterPro" id="IPR022409">
    <property type="entry name" value="PKD/Chitinase_dom"/>
</dbReference>
<dbReference type="NCBIfam" id="TIGR04183">
    <property type="entry name" value="Por_Secre_tail"/>
    <property type="match status" value="1"/>
</dbReference>
<dbReference type="CDD" id="cd00146">
    <property type="entry name" value="PKD"/>
    <property type="match status" value="1"/>
</dbReference>
<dbReference type="AlphaFoldDB" id="A0A538U429"/>
<dbReference type="Proteomes" id="UP000319836">
    <property type="component" value="Unassembled WGS sequence"/>
</dbReference>
<dbReference type="SMART" id="SM00089">
    <property type="entry name" value="PKD"/>
    <property type="match status" value="1"/>
</dbReference>
<comment type="caution">
    <text evidence="2">The sequence shown here is derived from an EMBL/GenBank/DDBJ whole genome shotgun (WGS) entry which is preliminary data.</text>
</comment>
<gene>
    <name evidence="2" type="ORF">E6K80_07940</name>
</gene>